<comment type="caution">
    <text evidence="2">The sequence shown here is derived from an EMBL/GenBank/DDBJ whole genome shotgun (WGS) entry which is preliminary data.</text>
</comment>
<evidence type="ECO:0000313" key="3">
    <source>
        <dbReference type="Proteomes" id="UP000023152"/>
    </source>
</evidence>
<dbReference type="EMBL" id="ASPP01007451">
    <property type="protein sequence ID" value="ETO27123.1"/>
    <property type="molecule type" value="Genomic_DNA"/>
</dbReference>
<accession>X6NMG1</accession>
<dbReference type="Proteomes" id="UP000023152">
    <property type="component" value="Unassembled WGS sequence"/>
</dbReference>
<dbReference type="AlphaFoldDB" id="X6NMG1"/>
<dbReference type="InterPro" id="IPR017871">
    <property type="entry name" value="ABC_transporter-like_CS"/>
</dbReference>
<name>X6NMG1_RETFI</name>
<dbReference type="PROSITE" id="PS00211">
    <property type="entry name" value="ABC_TRANSPORTER_1"/>
    <property type="match status" value="1"/>
</dbReference>
<dbReference type="InterPro" id="IPR027417">
    <property type="entry name" value="P-loop_NTPase"/>
</dbReference>
<dbReference type="Gene3D" id="3.40.50.300">
    <property type="entry name" value="P-loop containing nucleotide triphosphate hydrolases"/>
    <property type="match status" value="1"/>
</dbReference>
<protein>
    <submittedName>
        <fullName evidence="2">p-glycoprotein related protein 2</fullName>
    </submittedName>
</protein>
<gene>
    <name evidence="2" type="ORF">RFI_10010</name>
</gene>
<dbReference type="OrthoDB" id="6500128at2759"/>
<dbReference type="PANTHER" id="PTHR43394">
    <property type="entry name" value="ATP-DEPENDENT PERMEASE MDL1, MITOCHONDRIAL"/>
    <property type="match status" value="1"/>
</dbReference>
<dbReference type="GO" id="GO:0016887">
    <property type="term" value="F:ATP hydrolysis activity"/>
    <property type="evidence" value="ECO:0007669"/>
    <property type="project" value="InterPro"/>
</dbReference>
<sequence length="175" mass="19166">RSQIGYVSQMPLLFDTTIEENVRAGLEKVTSEDVVEACKLADAHEFISQLSDGYKTKVGAMGGRLSGGQKQRISIARALVKKPSILLLDEATSALDTKSEREVQKALDNIAKNKSHTIITIAHRLSTITKSDQICVLVDGRLDEIGTHQDLMGLGGMYATLIRSQEIVSLKQNRD</sequence>
<dbReference type="OMA" id="NDRANME"/>
<dbReference type="SUPFAM" id="SSF52540">
    <property type="entry name" value="P-loop containing nucleoside triphosphate hydrolases"/>
    <property type="match status" value="1"/>
</dbReference>
<reference evidence="2 3" key="1">
    <citation type="journal article" date="2013" name="Curr. Biol.">
        <title>The Genome of the Foraminiferan Reticulomyxa filosa.</title>
        <authorList>
            <person name="Glockner G."/>
            <person name="Hulsmann N."/>
            <person name="Schleicher M."/>
            <person name="Noegel A.A."/>
            <person name="Eichinger L."/>
            <person name="Gallinger C."/>
            <person name="Pawlowski J."/>
            <person name="Sierra R."/>
            <person name="Euteneuer U."/>
            <person name="Pillet L."/>
            <person name="Moustafa A."/>
            <person name="Platzer M."/>
            <person name="Groth M."/>
            <person name="Szafranski K."/>
            <person name="Schliwa M."/>
        </authorList>
    </citation>
    <scope>NUCLEOTIDE SEQUENCE [LARGE SCALE GENOMIC DNA]</scope>
</reference>
<dbReference type="GO" id="GO:0005524">
    <property type="term" value="F:ATP binding"/>
    <property type="evidence" value="ECO:0007669"/>
    <property type="project" value="InterPro"/>
</dbReference>
<organism evidence="2 3">
    <name type="scientific">Reticulomyxa filosa</name>
    <dbReference type="NCBI Taxonomy" id="46433"/>
    <lineage>
        <taxon>Eukaryota</taxon>
        <taxon>Sar</taxon>
        <taxon>Rhizaria</taxon>
        <taxon>Retaria</taxon>
        <taxon>Foraminifera</taxon>
        <taxon>Monothalamids</taxon>
        <taxon>Reticulomyxidae</taxon>
        <taxon>Reticulomyxa</taxon>
    </lineage>
</organism>
<feature type="non-terminal residue" evidence="2">
    <location>
        <position position="1"/>
    </location>
</feature>
<dbReference type="PANTHER" id="PTHR43394:SF1">
    <property type="entry name" value="ATP-BINDING CASSETTE SUB-FAMILY B MEMBER 10, MITOCHONDRIAL"/>
    <property type="match status" value="1"/>
</dbReference>
<evidence type="ECO:0000313" key="2">
    <source>
        <dbReference type="EMBL" id="ETO27123.1"/>
    </source>
</evidence>
<dbReference type="GO" id="GO:0015421">
    <property type="term" value="F:ABC-type oligopeptide transporter activity"/>
    <property type="evidence" value="ECO:0007669"/>
    <property type="project" value="TreeGrafter"/>
</dbReference>
<dbReference type="InterPro" id="IPR039421">
    <property type="entry name" value="Type_1_exporter"/>
</dbReference>
<dbReference type="InterPro" id="IPR003439">
    <property type="entry name" value="ABC_transporter-like_ATP-bd"/>
</dbReference>
<feature type="domain" description="ABC transporter" evidence="1">
    <location>
        <begin position="1"/>
        <end position="93"/>
    </location>
</feature>
<dbReference type="Pfam" id="PF00005">
    <property type="entry name" value="ABC_tran"/>
    <property type="match status" value="1"/>
</dbReference>
<proteinExistence type="predicted"/>
<keyword evidence="3" id="KW-1185">Reference proteome</keyword>
<evidence type="ECO:0000259" key="1">
    <source>
        <dbReference type="Pfam" id="PF00005"/>
    </source>
</evidence>